<name>A0A2V2N3J2_9EURY</name>
<organism evidence="1 2">
    <name type="scientific">Methanospirillum stamsii</name>
    <dbReference type="NCBI Taxonomy" id="1277351"/>
    <lineage>
        <taxon>Archaea</taxon>
        <taxon>Methanobacteriati</taxon>
        <taxon>Methanobacteriota</taxon>
        <taxon>Stenosarchaea group</taxon>
        <taxon>Methanomicrobia</taxon>
        <taxon>Methanomicrobiales</taxon>
        <taxon>Methanospirillaceae</taxon>
        <taxon>Methanospirillum</taxon>
    </lineage>
</organism>
<gene>
    <name evidence="1" type="ORF">DLD82_14825</name>
</gene>
<evidence type="ECO:0000313" key="1">
    <source>
        <dbReference type="EMBL" id="PWR70767.1"/>
    </source>
</evidence>
<dbReference type="EMBL" id="QGMZ01000039">
    <property type="protein sequence ID" value="PWR70767.1"/>
    <property type="molecule type" value="Genomic_DNA"/>
</dbReference>
<proteinExistence type="predicted"/>
<accession>A0A2V2N3J2</accession>
<evidence type="ECO:0000313" key="2">
    <source>
        <dbReference type="Proteomes" id="UP000245934"/>
    </source>
</evidence>
<dbReference type="Proteomes" id="UP000245934">
    <property type="component" value="Unassembled WGS sequence"/>
</dbReference>
<keyword evidence="2" id="KW-1185">Reference proteome</keyword>
<dbReference type="AlphaFoldDB" id="A0A2V2N3J2"/>
<comment type="caution">
    <text evidence="1">The sequence shown here is derived from an EMBL/GenBank/DDBJ whole genome shotgun (WGS) entry which is preliminary data.</text>
</comment>
<sequence>MPHAITTVASGWTIVPSGLHTWITYQTHQPHQTAQGRPDKPPGFLYAIHIRATIIIHIPPDSIPSGNSPTFACSLSLGFFQIFT</sequence>
<reference evidence="1 2" key="1">
    <citation type="submission" date="2018-05" db="EMBL/GenBank/DDBJ databases">
        <title>Draft genome of Methanospirillum stamsii Pt1.</title>
        <authorList>
            <person name="Dueholm M.S."/>
            <person name="Nielsen P.H."/>
            <person name="Bakmann L.F."/>
            <person name="Otzen D.E."/>
        </authorList>
    </citation>
    <scope>NUCLEOTIDE SEQUENCE [LARGE SCALE GENOMIC DNA]</scope>
    <source>
        <strain evidence="1 2">Pt1</strain>
    </source>
</reference>
<protein>
    <submittedName>
        <fullName evidence="1">Uncharacterized protein</fullName>
    </submittedName>
</protein>